<dbReference type="eggNOG" id="COG4935">
    <property type="taxonomic scope" value="Bacteria"/>
</dbReference>
<gene>
    <name evidence="4" type="ORF">SAMN05216261_2811</name>
</gene>
<protein>
    <submittedName>
        <fullName evidence="4">Por secretion system C-terminal sorting domain-containing protein</fullName>
    </submittedName>
</protein>
<dbReference type="InterPro" id="IPR009465">
    <property type="entry name" value="Spondin_N"/>
</dbReference>
<evidence type="ECO:0000256" key="2">
    <source>
        <dbReference type="SAM" id="SignalP"/>
    </source>
</evidence>
<dbReference type="Gene3D" id="2.60.40.2130">
    <property type="entry name" value="F-spondin domain"/>
    <property type="match status" value="1"/>
</dbReference>
<evidence type="ECO:0000256" key="1">
    <source>
        <dbReference type="ARBA" id="ARBA00022729"/>
    </source>
</evidence>
<reference evidence="4 5" key="1">
    <citation type="submission" date="2016-11" db="EMBL/GenBank/DDBJ databases">
        <authorList>
            <person name="Jaros S."/>
            <person name="Januszkiewicz K."/>
            <person name="Wedrychowicz H."/>
        </authorList>
    </citation>
    <scope>NUCLEOTIDE SEQUENCE [LARGE SCALE GENOMIC DNA]</scope>
    <source>
        <strain evidence="4 5">CGMCC 1.12213</strain>
    </source>
</reference>
<evidence type="ECO:0000259" key="3">
    <source>
        <dbReference type="PROSITE" id="PS51020"/>
    </source>
</evidence>
<sequence length="305" mass="33119">MKNITLLFSFLLCSFAFSQSTANYTITVSTIWNATDHTSIPNDPHWSPLAGATHKNANDILEFNVPAPLTNGIKNIAETGNTINFQNEIAANSDADQYLQDGFSPRQAEGSIAEVNVTISELFPYVTLVSMVAPSPDWFIAVNSENLRSGNNAVNNGWKSTYTIDMFAYDSGTDDGTDYESSNSASNPRMPISMITGTPINGKRMGTMTFTYNSSTLSSNTGNTIENLKIFPNPSKGQISIANIQNLSIKSIEIYNVLGTLVKQISIKQNTSKINLNLSELNSGIYLLSVLDDSGASLTKKLVIE</sequence>
<dbReference type="AlphaFoldDB" id="A0A1M6GK44"/>
<dbReference type="OrthoDB" id="8478811at2"/>
<proteinExistence type="predicted"/>
<dbReference type="InterPro" id="IPR038678">
    <property type="entry name" value="Spondin_N_sf"/>
</dbReference>
<feature type="domain" description="Spondin" evidence="3">
    <location>
        <begin position="12"/>
        <end position="203"/>
    </location>
</feature>
<dbReference type="NCBIfam" id="TIGR04183">
    <property type="entry name" value="Por_Secre_tail"/>
    <property type="match status" value="1"/>
</dbReference>
<keyword evidence="5" id="KW-1185">Reference proteome</keyword>
<dbReference type="PROSITE" id="PS51020">
    <property type="entry name" value="SPONDIN"/>
    <property type="match status" value="1"/>
</dbReference>
<feature type="signal peptide" evidence="2">
    <location>
        <begin position="1"/>
        <end position="18"/>
    </location>
</feature>
<dbReference type="EMBL" id="FQYK01000008">
    <property type="protein sequence ID" value="SHJ10335.1"/>
    <property type="molecule type" value="Genomic_DNA"/>
</dbReference>
<dbReference type="RefSeq" id="WP_019388364.1">
    <property type="nucleotide sequence ID" value="NZ_ALIH01000012.1"/>
</dbReference>
<dbReference type="Pfam" id="PF18962">
    <property type="entry name" value="Por_Secre_tail"/>
    <property type="match status" value="1"/>
</dbReference>
<evidence type="ECO:0000313" key="4">
    <source>
        <dbReference type="EMBL" id="SHJ10335.1"/>
    </source>
</evidence>
<dbReference type="InterPro" id="IPR026444">
    <property type="entry name" value="Secre_tail"/>
</dbReference>
<dbReference type="Proteomes" id="UP000184396">
    <property type="component" value="Unassembled WGS sequence"/>
</dbReference>
<name>A0A1M6GK44_9FLAO</name>
<dbReference type="NCBIfam" id="NF038123">
    <property type="entry name" value="NF038123_dom"/>
    <property type="match status" value="1"/>
</dbReference>
<feature type="chain" id="PRO_5009917775" evidence="2">
    <location>
        <begin position="19"/>
        <end position="305"/>
    </location>
</feature>
<dbReference type="STRING" id="1178825.SAMN05216261_2811"/>
<accession>A0A1M6GK44</accession>
<dbReference type="Pfam" id="PF06468">
    <property type="entry name" value="Spond_N"/>
    <property type="match status" value="1"/>
</dbReference>
<organism evidence="4 5">
    <name type="scientific">Algibacter luteus</name>
    <dbReference type="NCBI Taxonomy" id="1178825"/>
    <lineage>
        <taxon>Bacteria</taxon>
        <taxon>Pseudomonadati</taxon>
        <taxon>Bacteroidota</taxon>
        <taxon>Flavobacteriia</taxon>
        <taxon>Flavobacteriales</taxon>
        <taxon>Flavobacteriaceae</taxon>
        <taxon>Algibacter</taxon>
    </lineage>
</organism>
<evidence type="ECO:0000313" key="5">
    <source>
        <dbReference type="Proteomes" id="UP000184396"/>
    </source>
</evidence>
<keyword evidence="1 2" id="KW-0732">Signal</keyword>